<dbReference type="GO" id="GO:0003887">
    <property type="term" value="F:DNA-directed DNA polymerase activity"/>
    <property type="evidence" value="ECO:0007669"/>
    <property type="project" value="UniProtKB-KW"/>
</dbReference>
<evidence type="ECO:0000256" key="14">
    <source>
        <dbReference type="ARBA" id="ARBA00023268"/>
    </source>
</evidence>
<dbReference type="GO" id="GO:0006508">
    <property type="term" value="P:proteolysis"/>
    <property type="evidence" value="ECO:0007669"/>
    <property type="project" value="UniProtKB-KW"/>
</dbReference>
<proteinExistence type="predicted"/>
<dbReference type="GO" id="GO:0006310">
    <property type="term" value="P:DNA recombination"/>
    <property type="evidence" value="ECO:0007669"/>
    <property type="project" value="UniProtKB-KW"/>
</dbReference>
<feature type="domain" description="Retroviral polymerase SH3-like" evidence="20">
    <location>
        <begin position="281"/>
        <end position="336"/>
    </location>
</feature>
<reference evidence="21" key="1">
    <citation type="journal article" date="2019" name="Sci. Rep.">
        <title>Draft genome of Tanacetum cinerariifolium, the natural source of mosquito coil.</title>
        <authorList>
            <person name="Yamashiro T."/>
            <person name="Shiraishi A."/>
            <person name="Satake H."/>
            <person name="Nakayama K."/>
        </authorList>
    </citation>
    <scope>NUCLEOTIDE SEQUENCE</scope>
</reference>
<evidence type="ECO:0000256" key="9">
    <source>
        <dbReference type="ARBA" id="ARBA00022842"/>
    </source>
</evidence>
<evidence type="ECO:0000256" key="10">
    <source>
        <dbReference type="ARBA" id="ARBA00022908"/>
    </source>
</evidence>
<dbReference type="AlphaFoldDB" id="A0A6L2L1M1"/>
<keyword evidence="12" id="KW-0239">DNA-directed DNA polymerase</keyword>
<evidence type="ECO:0000259" key="20">
    <source>
        <dbReference type="Pfam" id="PF25597"/>
    </source>
</evidence>
<dbReference type="InterPro" id="IPR025476">
    <property type="entry name" value="Helitron_helicase-like"/>
</dbReference>
<evidence type="ECO:0000313" key="21">
    <source>
        <dbReference type="EMBL" id="GEU55000.1"/>
    </source>
</evidence>
<keyword evidence="12" id="KW-0548">Nucleotidyltransferase</keyword>
<evidence type="ECO:0000256" key="2">
    <source>
        <dbReference type="ARBA" id="ARBA00022670"/>
    </source>
</evidence>
<dbReference type="InterPro" id="IPR025724">
    <property type="entry name" value="GAG-pre-integrase_dom"/>
</dbReference>
<feature type="region of interest" description="Disordered" evidence="15">
    <location>
        <begin position="363"/>
        <end position="383"/>
    </location>
</feature>
<evidence type="ECO:0000256" key="15">
    <source>
        <dbReference type="SAM" id="MobiDB-lite"/>
    </source>
</evidence>
<comment type="function">
    <text evidence="1">The aspartyl protease (PR) mediates the proteolytic cleavages of the Gag and Gag-Pol polyproteins after assembly of the VLP.</text>
</comment>
<dbReference type="GO" id="GO:0003964">
    <property type="term" value="F:RNA-directed DNA polymerase activity"/>
    <property type="evidence" value="ECO:0007669"/>
    <property type="project" value="UniProtKB-KW"/>
</dbReference>
<gene>
    <name evidence="21" type="ORF">Tci_026978</name>
</gene>
<feature type="domain" description="Reverse transcriptase Ty1/copia-type" evidence="16">
    <location>
        <begin position="465"/>
        <end position="579"/>
    </location>
</feature>
<dbReference type="GO" id="GO:0046872">
    <property type="term" value="F:metal ion binding"/>
    <property type="evidence" value="ECO:0007669"/>
    <property type="project" value="UniProtKB-KW"/>
</dbReference>
<dbReference type="Pfam" id="PF14214">
    <property type="entry name" value="Helitron_like_N"/>
    <property type="match status" value="1"/>
</dbReference>
<evidence type="ECO:0000259" key="16">
    <source>
        <dbReference type="Pfam" id="PF07727"/>
    </source>
</evidence>
<keyword evidence="5" id="KW-0547">Nucleotide-binding</keyword>
<dbReference type="InterPro" id="IPR013103">
    <property type="entry name" value="RVT_2"/>
</dbReference>
<dbReference type="Pfam" id="PF22936">
    <property type="entry name" value="Pol_BBD"/>
    <property type="match status" value="1"/>
</dbReference>
<evidence type="ECO:0000256" key="11">
    <source>
        <dbReference type="ARBA" id="ARBA00022918"/>
    </source>
</evidence>
<evidence type="ECO:0000259" key="17">
    <source>
        <dbReference type="Pfam" id="PF13976"/>
    </source>
</evidence>
<name>A0A6L2L1M1_TANCI</name>
<dbReference type="InterPro" id="IPR057670">
    <property type="entry name" value="SH3_retrovirus"/>
</dbReference>
<comment type="caution">
    <text evidence="21">The sequence shown here is derived from an EMBL/GenBank/DDBJ whole genome shotgun (WGS) entry which is preliminary data.</text>
</comment>
<organism evidence="21">
    <name type="scientific">Tanacetum cinerariifolium</name>
    <name type="common">Dalmatian daisy</name>
    <name type="synonym">Chrysanthemum cinerariifolium</name>
    <dbReference type="NCBI Taxonomy" id="118510"/>
    <lineage>
        <taxon>Eukaryota</taxon>
        <taxon>Viridiplantae</taxon>
        <taxon>Streptophyta</taxon>
        <taxon>Embryophyta</taxon>
        <taxon>Tracheophyta</taxon>
        <taxon>Spermatophyta</taxon>
        <taxon>Magnoliopsida</taxon>
        <taxon>eudicotyledons</taxon>
        <taxon>Gunneridae</taxon>
        <taxon>Pentapetalae</taxon>
        <taxon>asterids</taxon>
        <taxon>campanulids</taxon>
        <taxon>Asterales</taxon>
        <taxon>Asteraceae</taxon>
        <taxon>Asteroideae</taxon>
        <taxon>Anthemideae</taxon>
        <taxon>Anthemidinae</taxon>
        <taxon>Tanacetum</taxon>
    </lineage>
</organism>
<feature type="compositionally biased region" description="Basic and acidic residues" evidence="15">
    <location>
        <begin position="367"/>
        <end position="383"/>
    </location>
</feature>
<evidence type="ECO:0000256" key="12">
    <source>
        <dbReference type="ARBA" id="ARBA00022932"/>
    </source>
</evidence>
<evidence type="ECO:0000256" key="8">
    <source>
        <dbReference type="ARBA" id="ARBA00022840"/>
    </source>
</evidence>
<keyword evidence="6" id="KW-0255">Endonuclease</keyword>
<dbReference type="GO" id="GO:0005524">
    <property type="term" value="F:ATP binding"/>
    <property type="evidence" value="ECO:0007669"/>
    <property type="project" value="UniProtKB-KW"/>
</dbReference>
<dbReference type="GO" id="GO:0004519">
    <property type="term" value="F:endonuclease activity"/>
    <property type="evidence" value="ECO:0007669"/>
    <property type="project" value="UniProtKB-KW"/>
</dbReference>
<keyword evidence="7" id="KW-0378">Hydrolase</keyword>
<evidence type="ECO:0000259" key="19">
    <source>
        <dbReference type="Pfam" id="PF22936"/>
    </source>
</evidence>
<keyword evidence="12" id="KW-0808">Transferase</keyword>
<keyword evidence="10" id="KW-0229">DNA integration</keyword>
<sequence length="782" mass="90005">MDLQDQGVIDSRCSRHMTRNMSYLTEYEKINRGYVAFRGNPKEGKITGKCIIKTANLDFKNVYFMRLLKFNLFSVLQMCDKKNNVLFNDTECIVLSSNFKLTDKSQVLLRVPRKNNMYSVDLKNIVPKRGLTCFYAKNTSDESKLWHRRLGHLNFRTMNKLVKKNLVRGLPSKLFENDQTCVAFQKGKQHRASCKSKTKNSISLSLYLLHIDLFATKDETSGILKSFITRIENLVDHKTEAVNTACYVQNRVLVVKPYNKTPYKLFYGRTLTLSFMRSFGCPVTILNTIDHLGKFPGKADEGFFVGYSSNSKAFRVFNSRTRMIEENLHTRFSESTPNVVGSGPDWLFDINALTRTMNYEPIVAKPKSSDDDGSKPSSDDGRRLMKIQEKKMNLMIKKRKILLASLTMLILIFDFSSDDEDDGAVADMNNLDTTIQVSHIPTTIIHKDHPLDQVIGDLQLATQTRKMSKNLEEHRFYNRFQGGKINKTLFIKRHKGDILLVQVYVDAILFCSTKKELCIAFERLTHEKFQMSYIGEHTFFLDLQVKQKKDGIFFSQDKYVAEILKKFGFIKIQTASISMETQKPLLKDEDVCAYARYQVNPKVSHLYAVKRIFRLTKTLCRDERTCISMLMLQPAGYRKCANTSVESKGAGMVPYHRYSNSTPPIGNSAFKRFSYDTPVFSINSAFNNTLNMELMFPTIILVQHRTNVSTVMVDAYSAVEEPRLKWTRNNQDTMRVDLYHNDAMALCRTYGNPGLFITFTSNPKWPEISEMLAYIPEQKAHD</sequence>
<evidence type="ECO:0000256" key="1">
    <source>
        <dbReference type="ARBA" id="ARBA00002180"/>
    </source>
</evidence>
<keyword evidence="9" id="KW-0460">Magnesium</keyword>
<dbReference type="InterPro" id="IPR054722">
    <property type="entry name" value="PolX-like_BBD"/>
</dbReference>
<dbReference type="Pfam" id="PF13976">
    <property type="entry name" value="gag_pre-integrs"/>
    <property type="match status" value="1"/>
</dbReference>
<keyword evidence="3" id="KW-0540">Nuclease</keyword>
<evidence type="ECO:0000256" key="6">
    <source>
        <dbReference type="ARBA" id="ARBA00022759"/>
    </source>
</evidence>
<evidence type="ECO:0000256" key="7">
    <source>
        <dbReference type="ARBA" id="ARBA00022801"/>
    </source>
</evidence>
<dbReference type="PANTHER" id="PTHR42648">
    <property type="entry name" value="TRANSPOSASE, PUTATIVE-RELATED"/>
    <property type="match status" value="1"/>
</dbReference>
<dbReference type="Pfam" id="PF25597">
    <property type="entry name" value="SH3_retrovirus"/>
    <property type="match status" value="1"/>
</dbReference>
<evidence type="ECO:0000256" key="5">
    <source>
        <dbReference type="ARBA" id="ARBA00022741"/>
    </source>
</evidence>
<keyword evidence="13" id="KW-0233">DNA recombination</keyword>
<keyword evidence="14" id="KW-0511">Multifunctional enzyme</keyword>
<evidence type="ECO:0000256" key="3">
    <source>
        <dbReference type="ARBA" id="ARBA00022722"/>
    </source>
</evidence>
<keyword evidence="8" id="KW-0067">ATP-binding</keyword>
<dbReference type="GO" id="GO:0008233">
    <property type="term" value="F:peptidase activity"/>
    <property type="evidence" value="ECO:0007669"/>
    <property type="project" value="UniProtKB-KW"/>
</dbReference>
<protein>
    <submittedName>
        <fullName evidence="21">Uncharacterized protein</fullName>
    </submittedName>
</protein>
<dbReference type="EMBL" id="BKCJ010003423">
    <property type="protein sequence ID" value="GEU55000.1"/>
    <property type="molecule type" value="Genomic_DNA"/>
</dbReference>
<keyword evidence="11" id="KW-0695">RNA-directed DNA polymerase</keyword>
<dbReference type="InterPro" id="IPR039537">
    <property type="entry name" value="Retrotran_Ty1/copia-like"/>
</dbReference>
<evidence type="ECO:0000256" key="13">
    <source>
        <dbReference type="ARBA" id="ARBA00023172"/>
    </source>
</evidence>
<feature type="domain" description="Helitron helicase-like" evidence="18">
    <location>
        <begin position="741"/>
        <end position="774"/>
    </location>
</feature>
<evidence type="ECO:0000256" key="4">
    <source>
        <dbReference type="ARBA" id="ARBA00022723"/>
    </source>
</evidence>
<evidence type="ECO:0000259" key="18">
    <source>
        <dbReference type="Pfam" id="PF14214"/>
    </source>
</evidence>
<dbReference type="Pfam" id="PF07727">
    <property type="entry name" value="RVT_2"/>
    <property type="match status" value="1"/>
</dbReference>
<keyword evidence="4" id="KW-0479">Metal-binding</keyword>
<feature type="domain" description="GAG-pre-integrase" evidence="17">
    <location>
        <begin position="116"/>
        <end position="189"/>
    </location>
</feature>
<dbReference type="PANTHER" id="PTHR42648:SF11">
    <property type="entry name" value="TRANSPOSON TY4-P GAG-POL POLYPROTEIN"/>
    <property type="match status" value="1"/>
</dbReference>
<accession>A0A6L2L1M1</accession>
<feature type="domain" description="Retrovirus-related Pol polyprotein from transposon TNT 1-94-like beta-barrel" evidence="19">
    <location>
        <begin position="8"/>
        <end position="81"/>
    </location>
</feature>
<keyword evidence="2" id="KW-0645">Protease</keyword>
<dbReference type="GO" id="GO:0015074">
    <property type="term" value="P:DNA integration"/>
    <property type="evidence" value="ECO:0007669"/>
    <property type="project" value="UniProtKB-KW"/>
</dbReference>